<dbReference type="PANTHER" id="PTHR43798">
    <property type="entry name" value="MONOACYLGLYCEROL LIPASE"/>
    <property type="match status" value="1"/>
</dbReference>
<sequence length="289" mass="33120">MKNLFLVIFLCISFHTVYSQDGFIQGEPALAYWKVGSKAETIIVLHGGPSVAHQYLRPEFDAFSKVAKVIYYDQRGCGKSKDAESYIWQEHVKDLKRVIDTFSKGKKVILAGSSWGSSLAMIYAYSNPEDIKALILSGTVEWPGKEMEDKEYIKYKAEKLTYLKPATYKFIKKEEQILPSKSILPGAKEKLIIVEKELEFFVGDNKSEAHYSLITGPFFNKLNNVRVPILIFFGNKADCEIEDWALKYAGIFTLAKLRTIKGVCHDPWLRDPTYFFSESKKFIRNLNKH</sequence>
<dbReference type="Proteomes" id="UP000323426">
    <property type="component" value="Unassembled WGS sequence"/>
</dbReference>
<dbReference type="PANTHER" id="PTHR43798:SF28">
    <property type="entry name" value="AB HYDROLASE-1 DOMAIN-CONTAINING PROTEIN"/>
    <property type="match status" value="1"/>
</dbReference>
<dbReference type="InterPro" id="IPR000073">
    <property type="entry name" value="AB_hydrolase_1"/>
</dbReference>
<organism evidence="4 5">
    <name type="scientific">Adhaeribacter rhizoryzae</name>
    <dbReference type="NCBI Taxonomy" id="2607907"/>
    <lineage>
        <taxon>Bacteria</taxon>
        <taxon>Pseudomonadati</taxon>
        <taxon>Bacteroidota</taxon>
        <taxon>Cytophagia</taxon>
        <taxon>Cytophagales</taxon>
        <taxon>Hymenobacteraceae</taxon>
        <taxon>Adhaeribacter</taxon>
    </lineage>
</organism>
<dbReference type="InterPro" id="IPR002410">
    <property type="entry name" value="Peptidase_S33"/>
</dbReference>
<name>A0A5M6D1W0_9BACT</name>
<dbReference type="InterPro" id="IPR050266">
    <property type="entry name" value="AB_hydrolase_sf"/>
</dbReference>
<evidence type="ECO:0000256" key="2">
    <source>
        <dbReference type="ARBA" id="ARBA00022801"/>
    </source>
</evidence>
<evidence type="ECO:0000313" key="4">
    <source>
        <dbReference type="EMBL" id="KAA5539639.1"/>
    </source>
</evidence>
<dbReference type="RefSeq" id="WP_150092810.1">
    <property type="nucleotide sequence ID" value="NZ_VWSF01000031.1"/>
</dbReference>
<dbReference type="EMBL" id="VWSF01000031">
    <property type="protein sequence ID" value="KAA5539639.1"/>
    <property type="molecule type" value="Genomic_DNA"/>
</dbReference>
<accession>A0A5M6D1W0</accession>
<reference evidence="4 5" key="1">
    <citation type="submission" date="2019-09" db="EMBL/GenBank/DDBJ databases">
        <title>Genome sequence and assembly of Adhaeribacter sp.</title>
        <authorList>
            <person name="Chhetri G."/>
        </authorList>
    </citation>
    <scope>NUCLEOTIDE SEQUENCE [LARGE SCALE GENOMIC DNA]</scope>
    <source>
        <strain evidence="4 5">DK36</strain>
    </source>
</reference>
<dbReference type="PRINTS" id="PR00793">
    <property type="entry name" value="PROAMNOPTASE"/>
</dbReference>
<feature type="domain" description="AB hydrolase-1" evidence="3">
    <location>
        <begin position="41"/>
        <end position="152"/>
    </location>
</feature>
<dbReference type="InterPro" id="IPR029058">
    <property type="entry name" value="AB_hydrolase_fold"/>
</dbReference>
<gene>
    <name evidence="4" type="ORF">F0145_23930</name>
</gene>
<dbReference type="Gene3D" id="3.40.50.1820">
    <property type="entry name" value="alpha/beta hydrolase"/>
    <property type="match status" value="1"/>
</dbReference>
<evidence type="ECO:0000256" key="1">
    <source>
        <dbReference type="ARBA" id="ARBA00010088"/>
    </source>
</evidence>
<dbReference type="GO" id="GO:0008233">
    <property type="term" value="F:peptidase activity"/>
    <property type="evidence" value="ECO:0007669"/>
    <property type="project" value="InterPro"/>
</dbReference>
<keyword evidence="2 4" id="KW-0378">Hydrolase</keyword>
<dbReference type="GO" id="GO:0016020">
    <property type="term" value="C:membrane"/>
    <property type="evidence" value="ECO:0007669"/>
    <property type="project" value="TreeGrafter"/>
</dbReference>
<proteinExistence type="inferred from homology"/>
<keyword evidence="5" id="KW-1185">Reference proteome</keyword>
<evidence type="ECO:0000313" key="5">
    <source>
        <dbReference type="Proteomes" id="UP000323426"/>
    </source>
</evidence>
<comment type="similarity">
    <text evidence="1">Belongs to the peptidase S33 family.</text>
</comment>
<dbReference type="SUPFAM" id="SSF53474">
    <property type="entry name" value="alpha/beta-Hydrolases"/>
    <property type="match status" value="1"/>
</dbReference>
<dbReference type="Pfam" id="PF00561">
    <property type="entry name" value="Abhydrolase_1"/>
    <property type="match status" value="1"/>
</dbReference>
<dbReference type="GO" id="GO:0006508">
    <property type="term" value="P:proteolysis"/>
    <property type="evidence" value="ECO:0007669"/>
    <property type="project" value="InterPro"/>
</dbReference>
<comment type="caution">
    <text evidence="4">The sequence shown here is derived from an EMBL/GenBank/DDBJ whole genome shotgun (WGS) entry which is preliminary data.</text>
</comment>
<evidence type="ECO:0000259" key="3">
    <source>
        <dbReference type="Pfam" id="PF00561"/>
    </source>
</evidence>
<dbReference type="AlphaFoldDB" id="A0A5M6D1W0"/>
<protein>
    <submittedName>
        <fullName evidence="4">Alpha/beta fold hydrolase</fullName>
    </submittedName>
</protein>